<reference evidence="11" key="1">
    <citation type="submission" date="2017-09" db="EMBL/GenBank/DDBJ databases">
        <title>Depth-based differentiation of microbial function through sediment-hosted aquifers and enrichment of novel symbionts in the deep terrestrial subsurface.</title>
        <authorList>
            <person name="Probst A.J."/>
            <person name="Ladd B."/>
            <person name="Jarett J.K."/>
            <person name="Geller-Mcgrath D.E."/>
            <person name="Sieber C.M.K."/>
            <person name="Emerson J.B."/>
            <person name="Anantharaman K."/>
            <person name="Thomas B.C."/>
            <person name="Malmstrom R."/>
            <person name="Stieglmeier M."/>
            <person name="Klingl A."/>
            <person name="Woyke T."/>
            <person name="Ryan C.M."/>
            <person name="Banfield J.F."/>
        </authorList>
    </citation>
    <scope>NUCLEOTIDE SEQUENCE [LARGE SCALE GENOMIC DNA]</scope>
</reference>
<dbReference type="GO" id="GO:0003735">
    <property type="term" value="F:structural constituent of ribosome"/>
    <property type="evidence" value="ECO:0007669"/>
    <property type="project" value="InterPro"/>
</dbReference>
<evidence type="ECO:0000256" key="7">
    <source>
        <dbReference type="HAMAP-Rule" id="MF_00500"/>
    </source>
</evidence>
<comment type="function">
    <text evidence="7">Binds directly to 16S ribosomal RNA.</text>
</comment>
<keyword evidence="5 7" id="KW-0687">Ribonucleoprotein</keyword>
<evidence type="ECO:0000313" key="11">
    <source>
        <dbReference type="Proteomes" id="UP000230766"/>
    </source>
</evidence>
<evidence type="ECO:0000256" key="1">
    <source>
        <dbReference type="ARBA" id="ARBA00007634"/>
    </source>
</evidence>
<dbReference type="InterPro" id="IPR036510">
    <property type="entry name" value="Ribosomal_bS20_sf"/>
</dbReference>
<comment type="caution">
    <text evidence="10">The sequence shown here is derived from an EMBL/GenBank/DDBJ whole genome shotgun (WGS) entry which is preliminary data.</text>
</comment>
<evidence type="ECO:0000256" key="3">
    <source>
        <dbReference type="ARBA" id="ARBA00022884"/>
    </source>
</evidence>
<evidence type="ECO:0000256" key="5">
    <source>
        <dbReference type="ARBA" id="ARBA00023274"/>
    </source>
</evidence>
<proteinExistence type="inferred from homology"/>
<keyword evidence="4 7" id="KW-0689">Ribosomal protein</keyword>
<dbReference type="EMBL" id="PETJ01000031">
    <property type="protein sequence ID" value="PIV65125.1"/>
    <property type="molecule type" value="Genomic_DNA"/>
</dbReference>
<dbReference type="InterPro" id="IPR002583">
    <property type="entry name" value="Ribosomal_bS20"/>
</dbReference>
<dbReference type="PANTHER" id="PTHR33398">
    <property type="entry name" value="30S RIBOSOMAL PROTEIN S20"/>
    <property type="match status" value="1"/>
</dbReference>
<keyword evidence="2 7" id="KW-0699">rRNA-binding</keyword>
<feature type="region of interest" description="Disordered" evidence="9">
    <location>
        <begin position="88"/>
        <end position="107"/>
    </location>
</feature>
<dbReference type="GO" id="GO:0006412">
    <property type="term" value="P:translation"/>
    <property type="evidence" value="ECO:0007669"/>
    <property type="project" value="UniProtKB-UniRule"/>
</dbReference>
<gene>
    <name evidence="7 10" type="primary">rpsT</name>
    <name evidence="10" type="ORF">COS09_01235</name>
</gene>
<dbReference type="Pfam" id="PF01649">
    <property type="entry name" value="Ribosomal_S20p"/>
    <property type="match status" value="1"/>
</dbReference>
<sequence>MPITKSAKKALRQSLRRRARNLQKMRKLKNLLKEVKNLVTQKKVKEDKSSFPPSLSRGESSAIEEARKLLPRVYKLLDKAAKTGLIKKNTASRKKSRITKLISKSQQ</sequence>
<dbReference type="Gene3D" id="1.20.58.110">
    <property type="entry name" value="Ribosomal protein S20"/>
    <property type="match status" value="1"/>
</dbReference>
<evidence type="ECO:0000256" key="6">
    <source>
        <dbReference type="ARBA" id="ARBA00035136"/>
    </source>
</evidence>
<comment type="similarity">
    <text evidence="1 7">Belongs to the bacterial ribosomal protein bS20 family.</text>
</comment>
<name>A0A2M7EBR2_9BACT</name>
<dbReference type="NCBIfam" id="TIGR00029">
    <property type="entry name" value="S20"/>
    <property type="match status" value="1"/>
</dbReference>
<evidence type="ECO:0000256" key="4">
    <source>
        <dbReference type="ARBA" id="ARBA00022980"/>
    </source>
</evidence>
<dbReference type="PANTHER" id="PTHR33398:SF1">
    <property type="entry name" value="SMALL RIBOSOMAL SUBUNIT PROTEIN BS20C"/>
    <property type="match status" value="1"/>
</dbReference>
<keyword evidence="3 7" id="KW-0694">RNA-binding</keyword>
<dbReference type="AlphaFoldDB" id="A0A2M7EBR2"/>
<evidence type="ECO:0000256" key="9">
    <source>
        <dbReference type="SAM" id="MobiDB-lite"/>
    </source>
</evidence>
<dbReference type="GO" id="GO:0015935">
    <property type="term" value="C:small ribosomal subunit"/>
    <property type="evidence" value="ECO:0007669"/>
    <property type="project" value="TreeGrafter"/>
</dbReference>
<organism evidence="10 11">
    <name type="scientific">Candidatus Nealsonbacteria bacterium CG01_land_8_20_14_3_00_12</name>
    <dbReference type="NCBI Taxonomy" id="1974697"/>
    <lineage>
        <taxon>Bacteria</taxon>
        <taxon>Candidatus Nealsoniibacteriota</taxon>
    </lineage>
</organism>
<keyword evidence="8" id="KW-0175">Coiled coil</keyword>
<evidence type="ECO:0000313" key="10">
    <source>
        <dbReference type="EMBL" id="PIV65125.1"/>
    </source>
</evidence>
<dbReference type="HAMAP" id="MF_00500">
    <property type="entry name" value="Ribosomal_bS20"/>
    <property type="match status" value="1"/>
</dbReference>
<dbReference type="Proteomes" id="UP000230766">
    <property type="component" value="Unassembled WGS sequence"/>
</dbReference>
<accession>A0A2M7EBR2</accession>
<evidence type="ECO:0000256" key="2">
    <source>
        <dbReference type="ARBA" id="ARBA00022730"/>
    </source>
</evidence>
<dbReference type="GO" id="GO:0005829">
    <property type="term" value="C:cytosol"/>
    <property type="evidence" value="ECO:0007669"/>
    <property type="project" value="TreeGrafter"/>
</dbReference>
<evidence type="ECO:0000256" key="8">
    <source>
        <dbReference type="SAM" id="Coils"/>
    </source>
</evidence>
<feature type="coiled-coil region" evidence="8">
    <location>
        <begin position="18"/>
        <end position="48"/>
    </location>
</feature>
<protein>
    <recommendedName>
        <fullName evidence="6 7">Small ribosomal subunit protein bS20</fullName>
    </recommendedName>
</protein>
<dbReference type="SUPFAM" id="SSF46992">
    <property type="entry name" value="Ribosomal protein S20"/>
    <property type="match status" value="1"/>
</dbReference>
<dbReference type="GO" id="GO:0070181">
    <property type="term" value="F:small ribosomal subunit rRNA binding"/>
    <property type="evidence" value="ECO:0007669"/>
    <property type="project" value="TreeGrafter"/>
</dbReference>